<sequence>MTPREMFDDEVRKRLARERGQTPQAKVPSSSSKRLEAWDVKCSKMSNLQLRQTLDNLKEDLADWQRGFRIANGREPTKHDVELDTASRKIVQDMKPALRWLQQRQSESAAAQARVVEEETTKEEKADDPLARAAKEAAKADKKQREEAARREAEKKGNTRKAAQARRGLDVSDPNALQMQRAILETDKKCAGMTEEELVSYQEKLQTKIVEFKEAEAIDEAVLEELANDENKRSQIASLYLKYHIVTDYLDKKRNKESSAGSKYNFDIDGMSAAISRKCKRMTTGELALQMEQLKQETLEWKNGFKEVYGHDPQYEDLQKSDMQSVFLELGIVKAFFEQRQQKEAAGL</sequence>
<dbReference type="AlphaFoldDB" id="A0A7S4C7Z3"/>
<proteinExistence type="predicted"/>
<reference evidence="2" key="1">
    <citation type="submission" date="2021-01" db="EMBL/GenBank/DDBJ databases">
        <authorList>
            <person name="Corre E."/>
            <person name="Pelletier E."/>
            <person name="Niang G."/>
            <person name="Scheremetjew M."/>
            <person name="Finn R."/>
            <person name="Kale V."/>
            <person name="Holt S."/>
            <person name="Cochrane G."/>
            <person name="Meng A."/>
            <person name="Brown T."/>
            <person name="Cohen L."/>
        </authorList>
    </citation>
    <scope>NUCLEOTIDE SEQUENCE</scope>
    <source>
        <strain evidence="2">CCMP1594</strain>
    </source>
</reference>
<feature type="compositionally biased region" description="Basic and acidic residues" evidence="1">
    <location>
        <begin position="115"/>
        <end position="157"/>
    </location>
</feature>
<gene>
    <name evidence="2" type="ORF">EGYM00163_LOCUS849</name>
</gene>
<dbReference type="EMBL" id="HBJA01002726">
    <property type="protein sequence ID" value="CAE0789735.1"/>
    <property type="molecule type" value="Transcribed_RNA"/>
</dbReference>
<evidence type="ECO:0000256" key="1">
    <source>
        <dbReference type="SAM" id="MobiDB-lite"/>
    </source>
</evidence>
<name>A0A7S4C7Z3_9EUGL</name>
<accession>A0A7S4C7Z3</accession>
<protein>
    <submittedName>
        <fullName evidence="2">Uncharacterized protein</fullName>
    </submittedName>
</protein>
<evidence type="ECO:0000313" key="2">
    <source>
        <dbReference type="EMBL" id="CAE0789735.1"/>
    </source>
</evidence>
<organism evidence="2">
    <name type="scientific">Eutreptiella gymnastica</name>
    <dbReference type="NCBI Taxonomy" id="73025"/>
    <lineage>
        <taxon>Eukaryota</taxon>
        <taxon>Discoba</taxon>
        <taxon>Euglenozoa</taxon>
        <taxon>Euglenida</taxon>
        <taxon>Spirocuta</taxon>
        <taxon>Euglenophyceae</taxon>
        <taxon>Eutreptiales</taxon>
        <taxon>Eutreptiaceae</taxon>
        <taxon>Eutreptiella</taxon>
    </lineage>
</organism>
<feature type="region of interest" description="Disordered" evidence="1">
    <location>
        <begin position="111"/>
        <end position="173"/>
    </location>
</feature>